<dbReference type="SUPFAM" id="SSF52540">
    <property type="entry name" value="P-loop containing nucleoside triphosphate hydrolases"/>
    <property type="match status" value="1"/>
</dbReference>
<dbReference type="InterPro" id="IPR027417">
    <property type="entry name" value="P-loop_NTPase"/>
</dbReference>
<dbReference type="Proteomes" id="UP000193911">
    <property type="component" value="Unassembled WGS sequence"/>
</dbReference>
<sequence>MNVNSLIEDIKETISEDKVYYNHKHILIIGANNSGKSKIIKNVIRDLKEQKILYFIDSPNRTITTERTEFRTFSDLTIDEIVKKRIQDKYFNKVDIFTDSFGNEIVLSELFDNFEEYRKLFREILGIEIHIEKNKLQPDNGEQSLNIVDIKDGQTIYFGDNELELISDAQHSMIRILMELNFAYKSGCRVIFIDEFDMNLDYINAGDFIEKLKERYPELRFIISAHSLYTVLGANNFDIIKIIKKYETVGDNPYVRFDSNDLDNTEIIDKKLFRRDYLENDVDIILSNSLKNAILGKTVDIIELNKLDNLSIRQKVIHDYILKREKL</sequence>
<name>A0ABD6RVH6_CLOSG</name>
<comment type="caution">
    <text evidence="2">The sequence shown here is derived from an EMBL/GenBank/DDBJ whole genome shotgun (WGS) entry which is preliminary data.</text>
</comment>
<dbReference type="SMART" id="SM00382">
    <property type="entry name" value="AAA"/>
    <property type="match status" value="1"/>
</dbReference>
<protein>
    <recommendedName>
        <fullName evidence="1">AAA+ ATPase domain-containing protein</fullName>
    </recommendedName>
</protein>
<evidence type="ECO:0000259" key="1">
    <source>
        <dbReference type="SMART" id="SM00382"/>
    </source>
</evidence>
<dbReference type="Gene3D" id="3.40.50.300">
    <property type="entry name" value="P-loop containing nucleotide triphosphate hydrolases"/>
    <property type="match status" value="1"/>
</dbReference>
<dbReference type="RefSeq" id="WP_085333525.1">
    <property type="nucleotide sequence ID" value="NZ_MWJJ01000001.1"/>
</dbReference>
<evidence type="ECO:0000313" key="2">
    <source>
        <dbReference type="EMBL" id="OSB19390.1"/>
    </source>
</evidence>
<accession>A0ABD6RVH6</accession>
<dbReference type="EMBL" id="MWJJ01000001">
    <property type="protein sequence ID" value="OSB19390.1"/>
    <property type="molecule type" value="Genomic_DNA"/>
</dbReference>
<dbReference type="InterPro" id="IPR003593">
    <property type="entry name" value="AAA+_ATPase"/>
</dbReference>
<reference evidence="2 3" key="1">
    <citation type="submission" date="2017-02" db="EMBL/GenBank/DDBJ databases">
        <title>Differentiating clades of botulinum-neurotoxin-producing Clostridia with a simple, multiplex PCR assay.</title>
        <authorList>
            <person name="Williamson C.H.D."/>
            <person name="Vazquez A."/>
            <person name="Hill K."/>
            <person name="Smith T.J."/>
            <person name="Nottingham R."/>
            <person name="Stone N.E."/>
            <person name="Sobek C.J."/>
            <person name="Cocking J.H."/>
            <person name="Fernandez R.A."/>
            <person name="Caballero P.A."/>
            <person name="Leiser O.P."/>
            <person name="Keim P."/>
            <person name="Sahl J.W."/>
        </authorList>
    </citation>
    <scope>NUCLEOTIDE SEQUENCE [LARGE SCALE GENOMIC DNA]</scope>
    <source>
        <strain evidence="2 3">CLS_DGF_0088_06</strain>
    </source>
</reference>
<evidence type="ECO:0000313" key="3">
    <source>
        <dbReference type="Proteomes" id="UP000193911"/>
    </source>
</evidence>
<organism evidence="2 3">
    <name type="scientific">Clostridium sporogenes</name>
    <dbReference type="NCBI Taxonomy" id="1509"/>
    <lineage>
        <taxon>Bacteria</taxon>
        <taxon>Bacillati</taxon>
        <taxon>Bacillota</taxon>
        <taxon>Clostridia</taxon>
        <taxon>Eubacteriales</taxon>
        <taxon>Clostridiaceae</taxon>
        <taxon>Clostridium</taxon>
    </lineage>
</organism>
<feature type="domain" description="AAA+ ATPase" evidence="1">
    <location>
        <begin position="22"/>
        <end position="247"/>
    </location>
</feature>
<dbReference type="AlphaFoldDB" id="A0ABD6RVH6"/>
<gene>
    <name evidence="2" type="ORF">B2H94_09925</name>
</gene>
<proteinExistence type="predicted"/>